<proteinExistence type="predicted"/>
<organism evidence="1 2">
    <name type="scientific">Aristaeella hokkaidonensis</name>
    <dbReference type="NCBI Taxonomy" id="3046382"/>
    <lineage>
        <taxon>Bacteria</taxon>
        <taxon>Bacillati</taxon>
        <taxon>Bacillota</taxon>
        <taxon>Clostridia</taxon>
        <taxon>Eubacteriales</taxon>
        <taxon>Aristaeellaceae</taxon>
        <taxon>Aristaeella</taxon>
    </lineage>
</organism>
<name>A0AC61NKA6_9FIRM</name>
<keyword evidence="2" id="KW-1185">Reference proteome</keyword>
<dbReference type="EMBL" id="CP068393">
    <property type="protein sequence ID" value="QUC66458.1"/>
    <property type="molecule type" value="Genomic_DNA"/>
</dbReference>
<evidence type="ECO:0000313" key="2">
    <source>
        <dbReference type="Proteomes" id="UP000682782"/>
    </source>
</evidence>
<sequence>MNSNPAKKDNVFFNRNFRLVFFGALVSEIGALLYSFAVGFYILQISNNNAFLQGLYLALNGVTLLLFTPVGGVLGDRFNIAKIMYICDFLKGTIIILATALMLLFPEANTQIVILFVLGILGSIISGVFNPAAGVLLPHIVEEQKLQQANSYFSIKHSLNGIVGVMLAGILYAALPIHTLFFIIGACFIASGISETQIRYEHTPSKGQLTLRVALNDMRDGLNYLKTKKSVLALLGSLLFINFFFSPLGSNFIPYFVRTDIAGAGSYLLDKILTPELWSSVINVCIGIGSLAGAAILSTRKPTEKCGHTVAVCLCVIAALMLSSALIYWLTVDRGNAINVFLIAFSAGCLVLGVMIAWINVPISTTMMRIVDRDKLSKVNSIMSMGSQGMTPLASVLAGAVLQGLGSSVLLFICSLGFTVTALLALKSKSMKEL</sequence>
<dbReference type="Proteomes" id="UP000682782">
    <property type="component" value="Chromosome"/>
</dbReference>
<accession>A0AC61NKA6</accession>
<evidence type="ECO:0000313" key="1">
    <source>
        <dbReference type="EMBL" id="QUC66458.1"/>
    </source>
</evidence>
<reference evidence="1" key="1">
    <citation type="submission" date="2021-01" db="EMBL/GenBank/DDBJ databases">
        <title>Complete genome sequence of Clostridiales bacterium R-7.</title>
        <authorList>
            <person name="Mahoney-Kurpe S.C."/>
            <person name="Palevich N."/>
            <person name="Koike S."/>
            <person name="Moon C.D."/>
            <person name="Attwood G.T."/>
        </authorList>
    </citation>
    <scope>NUCLEOTIDE SEQUENCE</scope>
    <source>
        <strain evidence="1">R-7</strain>
    </source>
</reference>
<gene>
    <name evidence="1" type="ORF">JYE49_11380</name>
</gene>
<protein>
    <submittedName>
        <fullName evidence="1">MFS transporter</fullName>
    </submittedName>
</protein>